<evidence type="ECO:0000313" key="3">
    <source>
        <dbReference type="Proteomes" id="UP000799750"/>
    </source>
</evidence>
<name>A0A6A6R4B5_9PEZI</name>
<dbReference type="Proteomes" id="UP000799750">
    <property type="component" value="Unassembled WGS sequence"/>
</dbReference>
<dbReference type="AlphaFoldDB" id="A0A6A6R4B5"/>
<feature type="compositionally biased region" description="Acidic residues" evidence="1">
    <location>
        <begin position="402"/>
        <end position="425"/>
    </location>
</feature>
<dbReference type="OrthoDB" id="2537769at2759"/>
<evidence type="ECO:0000256" key="1">
    <source>
        <dbReference type="SAM" id="MobiDB-lite"/>
    </source>
</evidence>
<gene>
    <name evidence="2" type="ORF">BU16DRAFT_524057</name>
</gene>
<feature type="compositionally biased region" description="Acidic residues" evidence="1">
    <location>
        <begin position="48"/>
        <end position="64"/>
    </location>
</feature>
<dbReference type="InterPro" id="IPR012808">
    <property type="entry name" value="CHP02453"/>
</dbReference>
<feature type="region of interest" description="Disordered" evidence="1">
    <location>
        <begin position="1"/>
        <end position="131"/>
    </location>
</feature>
<feature type="compositionally biased region" description="Low complexity" evidence="1">
    <location>
        <begin position="8"/>
        <end position="26"/>
    </location>
</feature>
<feature type="compositionally biased region" description="Acidic residues" evidence="1">
    <location>
        <begin position="87"/>
        <end position="99"/>
    </location>
</feature>
<organism evidence="2 3">
    <name type="scientific">Lophium mytilinum</name>
    <dbReference type="NCBI Taxonomy" id="390894"/>
    <lineage>
        <taxon>Eukaryota</taxon>
        <taxon>Fungi</taxon>
        <taxon>Dikarya</taxon>
        <taxon>Ascomycota</taxon>
        <taxon>Pezizomycotina</taxon>
        <taxon>Dothideomycetes</taxon>
        <taxon>Pleosporomycetidae</taxon>
        <taxon>Mytilinidiales</taxon>
        <taxon>Mytilinidiaceae</taxon>
        <taxon>Lophium</taxon>
    </lineage>
</organism>
<accession>A0A6A6R4B5</accession>
<proteinExistence type="predicted"/>
<reference evidence="2" key="1">
    <citation type="journal article" date="2020" name="Stud. Mycol.">
        <title>101 Dothideomycetes genomes: a test case for predicting lifestyles and emergence of pathogens.</title>
        <authorList>
            <person name="Haridas S."/>
            <person name="Albert R."/>
            <person name="Binder M."/>
            <person name="Bloem J."/>
            <person name="Labutti K."/>
            <person name="Salamov A."/>
            <person name="Andreopoulos B."/>
            <person name="Baker S."/>
            <person name="Barry K."/>
            <person name="Bills G."/>
            <person name="Bluhm B."/>
            <person name="Cannon C."/>
            <person name="Castanera R."/>
            <person name="Culley D."/>
            <person name="Daum C."/>
            <person name="Ezra D."/>
            <person name="Gonzalez J."/>
            <person name="Henrissat B."/>
            <person name="Kuo A."/>
            <person name="Liang C."/>
            <person name="Lipzen A."/>
            <person name="Lutzoni F."/>
            <person name="Magnuson J."/>
            <person name="Mondo S."/>
            <person name="Nolan M."/>
            <person name="Ohm R."/>
            <person name="Pangilinan J."/>
            <person name="Park H.-J."/>
            <person name="Ramirez L."/>
            <person name="Alfaro M."/>
            <person name="Sun H."/>
            <person name="Tritt A."/>
            <person name="Yoshinaga Y."/>
            <person name="Zwiers L.-H."/>
            <person name="Turgeon B."/>
            <person name="Goodwin S."/>
            <person name="Spatafora J."/>
            <person name="Crous P."/>
            <person name="Grigoriev I."/>
        </authorList>
    </citation>
    <scope>NUCLEOTIDE SEQUENCE</scope>
    <source>
        <strain evidence="2">CBS 269.34</strain>
    </source>
</reference>
<dbReference type="EMBL" id="MU004184">
    <property type="protein sequence ID" value="KAF2499585.1"/>
    <property type="molecule type" value="Genomic_DNA"/>
</dbReference>
<evidence type="ECO:0000313" key="2">
    <source>
        <dbReference type="EMBL" id="KAF2499585.1"/>
    </source>
</evidence>
<feature type="region of interest" description="Disordered" evidence="1">
    <location>
        <begin position="397"/>
        <end position="425"/>
    </location>
</feature>
<dbReference type="PANTHER" id="PTHR36452:SF1">
    <property type="entry name" value="DUF2461 DOMAIN-CONTAINING PROTEIN"/>
    <property type="match status" value="1"/>
</dbReference>
<dbReference type="Pfam" id="PF09365">
    <property type="entry name" value="DUF2461"/>
    <property type="match status" value="1"/>
</dbReference>
<protein>
    <submittedName>
        <fullName evidence="2">Uncharacterized protein</fullName>
    </submittedName>
</protein>
<dbReference type="PANTHER" id="PTHR36452">
    <property type="entry name" value="CHROMOSOME 12, WHOLE GENOME SHOTGUN SEQUENCE"/>
    <property type="match status" value="1"/>
</dbReference>
<sequence length="425" mass="46728">MPRRSAKQVKASASRSSSKRPASPKATPIRQSKRAKATPAKSSYFEHDSEDDVDDAVSEFAEDADGGKESVYDEDEAKTSPSPSAESDIEAEDSNDEDETPRKKGQKAQPKKGVSMPIRGGTKDKDLWKTGAKLPPGSQVIIKKPKARDAGDTPYTDESIHPNTMLFLKDLAANNDRAWLKMHDPDYRASLQDFTTFLDCLTQKVIEVDETIPELPVKDIIFRIYRDIRFSSDPTPYKTHFSAAWSRTGRKGPYAAYYVQIKPGGNFVGGGLWCPAAEPLGLLRRDIDRKPHNIKRVLTDAGIRRAFLGGVADSEKKAVTAFCSQSENASNALKTKPKGYENDHKDIQLLRLRNFTIGTKLADDEVVGPKGLDRIVELLSRLAPFITYLNSVVMPDAAADSSSDEDSSEAEGEDEGEDEGGEEGE</sequence>
<keyword evidence="3" id="KW-1185">Reference proteome</keyword>
<dbReference type="NCBIfam" id="TIGR02453">
    <property type="entry name" value="TIGR02453 family protein"/>
    <property type="match status" value="1"/>
</dbReference>